<dbReference type="AlphaFoldDB" id="A0A919AM52"/>
<dbReference type="PROSITE" id="PS50885">
    <property type="entry name" value="HAMP"/>
    <property type="match status" value="1"/>
</dbReference>
<organism evidence="6 7">
    <name type="scientific">Streptomyces spiralis</name>
    <dbReference type="NCBI Taxonomy" id="66376"/>
    <lineage>
        <taxon>Bacteria</taxon>
        <taxon>Bacillati</taxon>
        <taxon>Actinomycetota</taxon>
        <taxon>Actinomycetes</taxon>
        <taxon>Kitasatosporales</taxon>
        <taxon>Streptomycetaceae</taxon>
        <taxon>Streptomyces</taxon>
    </lineage>
</organism>
<dbReference type="GO" id="GO:0016020">
    <property type="term" value="C:membrane"/>
    <property type="evidence" value="ECO:0007669"/>
    <property type="project" value="InterPro"/>
</dbReference>
<evidence type="ECO:0000256" key="1">
    <source>
        <dbReference type="ARBA" id="ARBA00022692"/>
    </source>
</evidence>
<keyword evidence="7" id="KW-1185">Reference proteome</keyword>
<sequence>MAAFVLVAMASAGGAGTLAFREARTGVLQQSQDSVIQRFRASVDAVAVYTPPAPDQSQLQSAVNQVLHANQASGWRVMATYGGLRASAPSADFDKLSPALRRSVQAKRAAVFQRVNADGHPWLVVGMPVTYTTGKGTESRLSGMVMYLVVPQNTEESYVRAMVSGIEHATLVALCLAVVLALLASSGVLRPVRVLRRATRRMAAGHLDVRLAVTGSDELAGALTVLQRDSGRTGEQGRRVAPHGGPGPPLRGGCVP</sequence>
<reference evidence="6" key="1">
    <citation type="journal article" date="2014" name="Int. J. Syst. Evol. Microbiol.">
        <title>Complete genome sequence of Corynebacterium casei LMG S-19264T (=DSM 44701T), isolated from a smear-ripened cheese.</title>
        <authorList>
            <consortium name="US DOE Joint Genome Institute (JGI-PGF)"/>
            <person name="Walter F."/>
            <person name="Albersmeier A."/>
            <person name="Kalinowski J."/>
            <person name="Ruckert C."/>
        </authorList>
    </citation>
    <scope>NUCLEOTIDE SEQUENCE</scope>
    <source>
        <strain evidence="6">JCM 3302</strain>
    </source>
</reference>
<dbReference type="GO" id="GO:0007165">
    <property type="term" value="P:signal transduction"/>
    <property type="evidence" value="ECO:0007669"/>
    <property type="project" value="InterPro"/>
</dbReference>
<evidence type="ECO:0000256" key="3">
    <source>
        <dbReference type="SAM" id="MobiDB-lite"/>
    </source>
</evidence>
<feature type="transmembrane region" description="Helical" evidence="4">
    <location>
        <begin position="171"/>
        <end position="192"/>
    </location>
</feature>
<keyword evidence="4" id="KW-0472">Membrane</keyword>
<proteinExistence type="predicted"/>
<name>A0A919AM52_9ACTN</name>
<reference evidence="6" key="2">
    <citation type="submission" date="2020-09" db="EMBL/GenBank/DDBJ databases">
        <authorList>
            <person name="Sun Q."/>
            <person name="Ohkuma M."/>
        </authorList>
    </citation>
    <scope>NUCLEOTIDE SEQUENCE</scope>
    <source>
        <strain evidence="6">JCM 3302</strain>
    </source>
</reference>
<protein>
    <recommendedName>
        <fullName evidence="5">HAMP domain-containing protein</fullName>
    </recommendedName>
</protein>
<dbReference type="EMBL" id="BNBC01000073">
    <property type="protein sequence ID" value="GHF16163.1"/>
    <property type="molecule type" value="Genomic_DNA"/>
</dbReference>
<evidence type="ECO:0000256" key="2">
    <source>
        <dbReference type="ARBA" id="ARBA00022989"/>
    </source>
</evidence>
<evidence type="ECO:0000313" key="7">
    <source>
        <dbReference type="Proteomes" id="UP000641386"/>
    </source>
</evidence>
<feature type="domain" description="HAMP" evidence="5">
    <location>
        <begin position="186"/>
        <end position="220"/>
    </location>
</feature>
<evidence type="ECO:0000259" key="5">
    <source>
        <dbReference type="PROSITE" id="PS50885"/>
    </source>
</evidence>
<dbReference type="Pfam" id="PF00672">
    <property type="entry name" value="HAMP"/>
    <property type="match status" value="1"/>
</dbReference>
<dbReference type="Proteomes" id="UP000641386">
    <property type="component" value="Unassembled WGS sequence"/>
</dbReference>
<keyword evidence="2 4" id="KW-1133">Transmembrane helix</keyword>
<comment type="caution">
    <text evidence="6">The sequence shown here is derived from an EMBL/GenBank/DDBJ whole genome shotgun (WGS) entry which is preliminary data.</text>
</comment>
<keyword evidence="1 4" id="KW-0812">Transmembrane</keyword>
<dbReference type="Gene3D" id="6.10.340.10">
    <property type="match status" value="1"/>
</dbReference>
<feature type="region of interest" description="Disordered" evidence="3">
    <location>
        <begin position="230"/>
        <end position="256"/>
    </location>
</feature>
<accession>A0A919AM52</accession>
<gene>
    <name evidence="6" type="ORF">GCM10014715_84300</name>
</gene>
<dbReference type="CDD" id="cd06225">
    <property type="entry name" value="HAMP"/>
    <property type="match status" value="1"/>
</dbReference>
<evidence type="ECO:0000256" key="4">
    <source>
        <dbReference type="SAM" id="Phobius"/>
    </source>
</evidence>
<evidence type="ECO:0000313" key="6">
    <source>
        <dbReference type="EMBL" id="GHF16163.1"/>
    </source>
</evidence>
<dbReference type="InterPro" id="IPR003660">
    <property type="entry name" value="HAMP_dom"/>
</dbReference>